<proteinExistence type="predicted"/>
<dbReference type="RefSeq" id="XP_004830902.1">
    <property type="nucleotide sequence ID" value="XM_004830845.1"/>
</dbReference>
<dbReference type="eggNOG" id="ENOG502S5DZ">
    <property type="taxonomic scope" value="Eukaryota"/>
</dbReference>
<dbReference type="OrthoDB" id="14911at2759"/>
<evidence type="ECO:0000313" key="3">
    <source>
        <dbReference type="Proteomes" id="UP000031512"/>
    </source>
</evidence>
<dbReference type="InterPro" id="IPR001736">
    <property type="entry name" value="PLipase_D/transphosphatidylase"/>
</dbReference>
<feature type="domain" description="PLD phosphodiesterase" evidence="1">
    <location>
        <begin position="268"/>
        <end position="295"/>
    </location>
</feature>
<evidence type="ECO:0000259" key="1">
    <source>
        <dbReference type="PROSITE" id="PS50035"/>
    </source>
</evidence>
<dbReference type="CDD" id="cd09110">
    <property type="entry name" value="PLDc_CLS_1"/>
    <property type="match status" value="1"/>
</dbReference>
<feature type="domain" description="PLD phosphodiesterase" evidence="1">
    <location>
        <begin position="84"/>
        <end position="111"/>
    </location>
</feature>
<dbReference type="VEuPathDB" id="PiroplasmaDB:BEWA_006450"/>
<dbReference type="SMART" id="SM00155">
    <property type="entry name" value="PLDc"/>
    <property type="match status" value="2"/>
</dbReference>
<sequence>MLKQINNAKERIWMEVYIFDDSPLAQIFCKALKNAAERGCNVILLIDYIGSLHFPNSLKQELENSGVNVQVFNPLSLTNALGPITFRNHKKILVVDDNTAYCGSLNISKRVVDEELGGDGAFYDIHARVHGPVVYDLAESFLSSLRMTNYTGPIDGFERPKEIDGGVLVQVLESNTSGHKKDIQSSLLLAIAQANNNIYLSTSYFIPPGSLRRALLSAKARNLMFHMLLSGNSDVFGDRNATFYVLRKFFRRKFARPVNNNFKVFMTNYHHYHGKVLVVDDLWSSIGSFNWDRLSSRRNMEVTLGIFDPKVASKLKRLQMEKEKESTEYTRNDSINRMKILKLYDFVAYHIAKISGFKQLLNSYFPGGNLLDGLSNEGFKVLFKKTFIRTFVDQNVGDMVLLSNLPGV</sequence>
<dbReference type="Gene3D" id="3.30.870.10">
    <property type="entry name" value="Endonuclease Chain A"/>
    <property type="match status" value="2"/>
</dbReference>
<dbReference type="GO" id="GO:0030572">
    <property type="term" value="F:phosphatidyltransferase activity"/>
    <property type="evidence" value="ECO:0007669"/>
    <property type="project" value="UniProtKB-ARBA"/>
</dbReference>
<dbReference type="KEGG" id="beq:BEWA_006450"/>
<dbReference type="AlphaFoldDB" id="L0B1W3"/>
<evidence type="ECO:0000313" key="2">
    <source>
        <dbReference type="EMBL" id="AFZ81236.1"/>
    </source>
</evidence>
<dbReference type="InterPro" id="IPR025202">
    <property type="entry name" value="PLD-like_dom"/>
</dbReference>
<gene>
    <name evidence="2" type="ORF">BEWA_006450</name>
</gene>
<accession>L0B1W3</accession>
<dbReference type="Proteomes" id="UP000031512">
    <property type="component" value="Chromosome 3"/>
</dbReference>
<dbReference type="GO" id="GO:0032049">
    <property type="term" value="P:cardiolipin biosynthetic process"/>
    <property type="evidence" value="ECO:0007669"/>
    <property type="project" value="UniProtKB-ARBA"/>
</dbReference>
<name>L0B1W3_THEEQ</name>
<organism evidence="2 3">
    <name type="scientific">Theileria equi strain WA</name>
    <dbReference type="NCBI Taxonomy" id="1537102"/>
    <lineage>
        <taxon>Eukaryota</taxon>
        <taxon>Sar</taxon>
        <taxon>Alveolata</taxon>
        <taxon>Apicomplexa</taxon>
        <taxon>Aconoidasida</taxon>
        <taxon>Piroplasmida</taxon>
        <taxon>Theileriidae</taxon>
        <taxon>Theileria</taxon>
    </lineage>
</organism>
<dbReference type="Pfam" id="PF13091">
    <property type="entry name" value="PLDc_2"/>
    <property type="match status" value="2"/>
</dbReference>
<dbReference type="GeneID" id="15805579"/>
<dbReference type="STRING" id="1537102.L0B1W3"/>
<keyword evidence="3" id="KW-1185">Reference proteome</keyword>
<protein>
    <submittedName>
        <fullName evidence="2">Cardiolipin synthetase, putative</fullName>
    </submittedName>
</protein>
<dbReference type="EMBL" id="CP001670">
    <property type="protein sequence ID" value="AFZ81236.1"/>
    <property type="molecule type" value="Genomic_DNA"/>
</dbReference>
<dbReference type="PROSITE" id="PS50035">
    <property type="entry name" value="PLD"/>
    <property type="match status" value="2"/>
</dbReference>
<reference evidence="2 3" key="1">
    <citation type="journal article" date="2012" name="BMC Genomics">
        <title>Comparative genomic analysis and phylogenetic position of Theileria equi.</title>
        <authorList>
            <person name="Kappmeyer L.S."/>
            <person name="Thiagarajan M."/>
            <person name="Herndon D.R."/>
            <person name="Ramsay J.D."/>
            <person name="Caler E."/>
            <person name="Djikeng A."/>
            <person name="Gillespie J.J."/>
            <person name="Lau A.O."/>
            <person name="Roalson E.H."/>
            <person name="Silva J.C."/>
            <person name="Silva M.G."/>
            <person name="Suarez C.E."/>
            <person name="Ueti M.W."/>
            <person name="Nene V.M."/>
            <person name="Mealey R.H."/>
            <person name="Knowles D.P."/>
            <person name="Brayton K.A."/>
        </authorList>
    </citation>
    <scope>NUCLEOTIDE SEQUENCE [LARGE SCALE GENOMIC DNA]</scope>
    <source>
        <strain evidence="2 3">WA</strain>
    </source>
</reference>
<dbReference type="PANTHER" id="PTHR21248">
    <property type="entry name" value="CARDIOLIPIN SYNTHASE"/>
    <property type="match status" value="1"/>
</dbReference>
<dbReference type="PANTHER" id="PTHR21248:SF22">
    <property type="entry name" value="PHOSPHOLIPASE D"/>
    <property type="match status" value="1"/>
</dbReference>
<dbReference type="SUPFAM" id="SSF56024">
    <property type="entry name" value="Phospholipase D/nuclease"/>
    <property type="match status" value="2"/>
</dbReference>